<evidence type="ECO:0000313" key="2">
    <source>
        <dbReference type="Proteomes" id="UP000266301"/>
    </source>
</evidence>
<protein>
    <submittedName>
        <fullName evidence="1">Peptidase A4 family protein</fullName>
    </submittedName>
</protein>
<dbReference type="CDD" id="cd13426">
    <property type="entry name" value="Peptidase_G1"/>
    <property type="match status" value="1"/>
</dbReference>
<dbReference type="GO" id="GO:0006508">
    <property type="term" value="P:proteolysis"/>
    <property type="evidence" value="ECO:0007669"/>
    <property type="project" value="InterPro"/>
</dbReference>
<dbReference type="RefSeq" id="WP_119969772.1">
    <property type="nucleotide sequence ID" value="NZ_CP032416.1"/>
</dbReference>
<dbReference type="SUPFAM" id="SSF49899">
    <property type="entry name" value="Concanavalin A-like lectins/glucanases"/>
    <property type="match status" value="1"/>
</dbReference>
<sequence>MKNIFGKFSMIVLSFLFISGSLFITHTNLFQKNVNNNQYVFSKFSHKGQLDISQRNNKTGNIKNSFSLPSNTQTSSNWSGYISKPTSNAIYTSISGNWTIPNVSSNNNYAVAAQWIGLGGVSSSDLLQMGTMEEIKDGQTTVEVFWEKLPDASQNIMSVPIGSTISAKIYKSSNSNSEWTLTFTATYPNGTAQTKTINTTLNSSYENEIGKSAEWISEDPSNGYSKLLPLANMGTVKYQGTTVNGNLLNSSTNTVELIALVSNGNILIYPSEIGSDGESFTTTSIDPNSDLNSNANSDFRHQFREFPMTNSMHNRIRSRF</sequence>
<proteinExistence type="predicted"/>
<dbReference type="PANTHER" id="PTHR37536">
    <property type="entry name" value="PUTATIVE (AFU_ORTHOLOGUE AFUA_3G02970)-RELATED"/>
    <property type="match status" value="1"/>
</dbReference>
<dbReference type="InterPro" id="IPR013320">
    <property type="entry name" value="ConA-like_dom_sf"/>
</dbReference>
<dbReference type="InterPro" id="IPR038656">
    <property type="entry name" value="Peptidase_G1_sf"/>
</dbReference>
<dbReference type="Gene3D" id="2.60.120.700">
    <property type="entry name" value="Peptidase G1"/>
    <property type="match status" value="1"/>
</dbReference>
<dbReference type="EMBL" id="CP032416">
    <property type="protein sequence ID" value="AYD39061.1"/>
    <property type="molecule type" value="Genomic_DNA"/>
</dbReference>
<keyword evidence="2" id="KW-1185">Reference proteome</keyword>
<reference evidence="1 2" key="1">
    <citation type="journal article" date="2019" name="Int. J. Syst. Evol. Microbiol.">
        <title>Clostridium fermenticellae sp. nov., isolated from the mud in a fermentation cellar for the production of the Chinese liquor, baijiu.</title>
        <authorList>
            <person name="Xu P.X."/>
            <person name="Chai L.J."/>
            <person name="Qiu T."/>
            <person name="Zhang X.J."/>
            <person name="Lu Z.M."/>
            <person name="Xiao C."/>
            <person name="Wang S.T."/>
            <person name="Shen C.H."/>
            <person name="Shi J.S."/>
            <person name="Xu Z.H."/>
        </authorList>
    </citation>
    <scope>NUCLEOTIDE SEQUENCE [LARGE SCALE GENOMIC DNA]</scope>
    <source>
        <strain evidence="1 2">JN500901</strain>
    </source>
</reference>
<evidence type="ECO:0000313" key="1">
    <source>
        <dbReference type="EMBL" id="AYD39061.1"/>
    </source>
</evidence>
<dbReference type="OrthoDB" id="2376230at2"/>
<dbReference type="PANTHER" id="PTHR37536:SF1">
    <property type="entry name" value="ASPERGILLOPEPSIN, PUTAITVE (AFU_ORTHOLOGUE AFUA_7G01200)"/>
    <property type="match status" value="1"/>
</dbReference>
<gene>
    <name evidence="1" type="ORF">D4Z93_00115</name>
</gene>
<dbReference type="InterPro" id="IPR000250">
    <property type="entry name" value="Peptidase_G1"/>
</dbReference>
<dbReference type="KEGG" id="cfer:D4Z93_00115"/>
<dbReference type="AlphaFoldDB" id="A0A386H068"/>
<dbReference type="Pfam" id="PF01828">
    <property type="entry name" value="Peptidase_A4"/>
    <property type="match status" value="1"/>
</dbReference>
<dbReference type="GO" id="GO:0070007">
    <property type="term" value="F:glutamic-type endopeptidase activity"/>
    <property type="evidence" value="ECO:0007669"/>
    <property type="project" value="InterPro"/>
</dbReference>
<name>A0A386H068_9CLOT</name>
<dbReference type="Proteomes" id="UP000266301">
    <property type="component" value="Chromosome"/>
</dbReference>
<accession>A0A386H068</accession>
<organism evidence="1 2">
    <name type="scientific">Clostridium fermenticellae</name>
    <dbReference type="NCBI Taxonomy" id="2068654"/>
    <lineage>
        <taxon>Bacteria</taxon>
        <taxon>Bacillati</taxon>
        <taxon>Bacillota</taxon>
        <taxon>Clostridia</taxon>
        <taxon>Eubacteriales</taxon>
        <taxon>Clostridiaceae</taxon>
        <taxon>Clostridium</taxon>
    </lineage>
</organism>